<proteinExistence type="predicted"/>
<evidence type="ECO:0000313" key="2">
    <source>
        <dbReference type="Proteomes" id="UP000095003"/>
    </source>
</evidence>
<evidence type="ECO:0000313" key="1">
    <source>
        <dbReference type="EMBL" id="ODM11453.1"/>
    </source>
</evidence>
<reference evidence="1 2" key="1">
    <citation type="submission" date="2016-07" db="EMBL/GenBank/DDBJ databases">
        <title>Characterization of isolates of Eisenbergiella tayi derived from blood cultures, using whole genome sequencing.</title>
        <authorList>
            <person name="Burdz T."/>
            <person name="Wiebe D."/>
            <person name="Huynh C."/>
            <person name="Bernard K."/>
        </authorList>
    </citation>
    <scope>NUCLEOTIDE SEQUENCE [LARGE SCALE GENOMIC DNA]</scope>
    <source>
        <strain evidence="1 2">NML 120489</strain>
    </source>
</reference>
<protein>
    <submittedName>
        <fullName evidence="1">Uncharacterized protein</fullName>
    </submittedName>
</protein>
<gene>
    <name evidence="1" type="ORF">BEH84_02062</name>
</gene>
<dbReference type="EMBL" id="MCGI01000002">
    <property type="protein sequence ID" value="ODM11453.1"/>
    <property type="molecule type" value="Genomic_DNA"/>
</dbReference>
<name>A0A1E3ARV8_9FIRM</name>
<dbReference type="AlphaFoldDB" id="A0A1E3ARV8"/>
<comment type="caution">
    <text evidence="1">The sequence shown here is derived from an EMBL/GenBank/DDBJ whole genome shotgun (WGS) entry which is preliminary data.</text>
</comment>
<dbReference type="Proteomes" id="UP000095003">
    <property type="component" value="Unassembled WGS sequence"/>
</dbReference>
<sequence>MCEALNQDRGLYIATQMKYLILVMTNFSLLDMESYKEYGDVVDRYETVKICVK</sequence>
<organism evidence="1 2">
    <name type="scientific">Eisenbergiella tayi</name>
    <dbReference type="NCBI Taxonomy" id="1432052"/>
    <lineage>
        <taxon>Bacteria</taxon>
        <taxon>Bacillati</taxon>
        <taxon>Bacillota</taxon>
        <taxon>Clostridia</taxon>
        <taxon>Lachnospirales</taxon>
        <taxon>Lachnospiraceae</taxon>
        <taxon>Eisenbergiella</taxon>
    </lineage>
</organism>
<accession>A0A1E3ARV8</accession>